<dbReference type="Proteomes" id="UP000223499">
    <property type="component" value="Segment"/>
</dbReference>
<gene>
    <name evidence="1" type="ORF">10164RH_00002</name>
</gene>
<accession>A0A289YUX8</accession>
<protein>
    <submittedName>
        <fullName evidence="1">Uncharacterized protein</fullName>
    </submittedName>
</protein>
<dbReference type="EMBL" id="MF285617">
    <property type="protein sequence ID" value="ATA65291.1"/>
    <property type="molecule type" value="Genomic_DNA"/>
</dbReference>
<evidence type="ECO:0000313" key="2">
    <source>
        <dbReference type="Proteomes" id="UP000223499"/>
    </source>
</evidence>
<organism evidence="1 2">
    <name type="scientific">Leclercia phage 10164RH</name>
    <dbReference type="NCBI Taxonomy" id="2024249"/>
    <lineage>
        <taxon>Viruses</taxon>
        <taxon>Duplodnaviria</taxon>
        <taxon>Heunggongvirae</taxon>
        <taxon>Uroviricota</taxon>
        <taxon>Caudoviricetes</taxon>
        <taxon>Autographivirales</taxon>
        <taxon>Autotranscriptaviridae</taxon>
        <taxon>Studiervirinae</taxon>
        <taxon>Teetrevirus</taxon>
        <taxon>Teetrevirus tv10164302</taxon>
    </lineage>
</organism>
<name>A0A289YUX8_9CAUD</name>
<reference evidence="2" key="1">
    <citation type="submission" date="2017-06" db="EMBL/GenBank/DDBJ databases">
        <authorList>
            <person name="Zhao X."/>
        </authorList>
    </citation>
    <scope>NUCLEOTIDE SEQUENCE [LARGE SCALE GENOMIC DNA]</scope>
</reference>
<proteinExistence type="predicted"/>
<evidence type="ECO:0000313" key="1">
    <source>
        <dbReference type="EMBL" id="ATA65291.1"/>
    </source>
</evidence>
<sequence length="98" mass="10926">MGTTKGTLVHALETNKASASVYLMERLYGSYVMSKLLATSKIEGQCTVTLREYYHGSMGSTYVVRYGKQVTHWVNPILAQEDYQACVIHQATCAGWND</sequence>